<dbReference type="Proteomes" id="UP000759537">
    <property type="component" value="Unassembled WGS sequence"/>
</dbReference>
<feature type="repeat" description="ANK" evidence="2">
    <location>
        <begin position="986"/>
        <end position="1018"/>
    </location>
</feature>
<organism evidence="5 6">
    <name type="scientific">Russula ochroleuca</name>
    <dbReference type="NCBI Taxonomy" id="152965"/>
    <lineage>
        <taxon>Eukaryota</taxon>
        <taxon>Fungi</taxon>
        <taxon>Dikarya</taxon>
        <taxon>Basidiomycota</taxon>
        <taxon>Agaricomycotina</taxon>
        <taxon>Agaricomycetes</taxon>
        <taxon>Russulales</taxon>
        <taxon>Russulaceae</taxon>
        <taxon>Russula</taxon>
    </lineage>
</organism>
<dbReference type="PROSITE" id="PS50088">
    <property type="entry name" value="ANK_REPEAT"/>
    <property type="match status" value="4"/>
</dbReference>
<evidence type="ECO:0000313" key="5">
    <source>
        <dbReference type="EMBL" id="KAF8473031.1"/>
    </source>
</evidence>
<evidence type="ECO:0000313" key="6">
    <source>
        <dbReference type="Proteomes" id="UP000759537"/>
    </source>
</evidence>
<dbReference type="SUPFAM" id="SSF48403">
    <property type="entry name" value="Ankyrin repeat"/>
    <property type="match status" value="1"/>
</dbReference>
<keyword evidence="1" id="KW-0677">Repeat</keyword>
<dbReference type="InterPro" id="IPR056884">
    <property type="entry name" value="NPHP3-like_N"/>
</dbReference>
<dbReference type="PROSITE" id="PS50837">
    <property type="entry name" value="NACHT"/>
    <property type="match status" value="1"/>
</dbReference>
<accession>A0A9P5JZV3</accession>
<keyword evidence="6" id="KW-1185">Reference proteome</keyword>
<dbReference type="InterPro" id="IPR054471">
    <property type="entry name" value="GPIID_WHD"/>
</dbReference>
<dbReference type="Gene3D" id="1.25.40.20">
    <property type="entry name" value="Ankyrin repeat-containing domain"/>
    <property type="match status" value="1"/>
</dbReference>
<evidence type="ECO:0000256" key="3">
    <source>
        <dbReference type="SAM" id="Coils"/>
    </source>
</evidence>
<reference evidence="5" key="1">
    <citation type="submission" date="2019-10" db="EMBL/GenBank/DDBJ databases">
        <authorList>
            <consortium name="DOE Joint Genome Institute"/>
            <person name="Kuo A."/>
            <person name="Miyauchi S."/>
            <person name="Kiss E."/>
            <person name="Drula E."/>
            <person name="Kohler A."/>
            <person name="Sanchez-Garcia M."/>
            <person name="Andreopoulos B."/>
            <person name="Barry K.W."/>
            <person name="Bonito G."/>
            <person name="Buee M."/>
            <person name="Carver A."/>
            <person name="Chen C."/>
            <person name="Cichocki N."/>
            <person name="Clum A."/>
            <person name="Culley D."/>
            <person name="Crous P.W."/>
            <person name="Fauchery L."/>
            <person name="Girlanda M."/>
            <person name="Hayes R."/>
            <person name="Keri Z."/>
            <person name="LaButti K."/>
            <person name="Lipzen A."/>
            <person name="Lombard V."/>
            <person name="Magnuson J."/>
            <person name="Maillard F."/>
            <person name="Morin E."/>
            <person name="Murat C."/>
            <person name="Nolan M."/>
            <person name="Ohm R."/>
            <person name="Pangilinan J."/>
            <person name="Pereira M."/>
            <person name="Perotto S."/>
            <person name="Peter M."/>
            <person name="Riley R."/>
            <person name="Sitrit Y."/>
            <person name="Stielow B."/>
            <person name="Szollosi G."/>
            <person name="Zifcakova L."/>
            <person name="Stursova M."/>
            <person name="Spatafora J.W."/>
            <person name="Tedersoo L."/>
            <person name="Vaario L.-M."/>
            <person name="Yamada A."/>
            <person name="Yan M."/>
            <person name="Wang P."/>
            <person name="Xu J."/>
            <person name="Bruns T."/>
            <person name="Baldrian P."/>
            <person name="Vilgalys R."/>
            <person name="Henrissat B."/>
            <person name="Grigoriev I.V."/>
            <person name="Hibbett D."/>
            <person name="Nagy L.G."/>
            <person name="Martin F.M."/>
        </authorList>
    </citation>
    <scope>NUCLEOTIDE SEQUENCE</scope>
    <source>
        <strain evidence="5">Prilba</strain>
    </source>
</reference>
<sequence>MSHAQATVSSSSSSNFQLIINNALDKYKKRTKKDLLAHPLAAQLQSCNSPSAILAILQQQVQELDQSRSSDERWSRWLEPTVNVLYALSSSLGEGVGLIFSPGKVIFVAVGVLLSAAKDARASQNTLVDIFEQIEMFFRRLQVYTEVPSTVEMMDIIVQIMVEVLSILGIAIKEVKQGQMKTYIKKLIGRTEIEDALKRLDKLTQEEARMAAAQNLKVTHTVDKRVEGVADTVGAIDNRVAGVDDRVAGVDDRVAGVDDRVAGVDDRVASVNDRVVTVDERVKVVDDKVMEVIADGKEVKVSMQQTANDVDEVKASLQQTANDIDDVKRNQFRESVHKWLSPPDPSTNHNIACGTHHKKTATWFFEGSIFQDWKLTGSLIWIHGKPGSGKSVICSTVIQDIEAMCKAGNASKAYFYFDFRDANKQGLRDLVLSLLNQLSACSGPRCDILSELYSAHDKGKNQPSDSILSNCLKEMLTLPDQSPTYLIIDALDESPNTSGIPSPRETVLQLLKELVDLSLPNLHIRVTSRPEIDIRNVLEPLTSRRVSLHDQSGQKKDIADYVRSVVYSDSEQIIRRWKTEDKELVIETLSERADGMFRWVFCQLETLRRCLPPSVRRTLNELPESLDTTYERVLKEIQKPNGELARRLLECLVVAIRPLGVKELAEVLAVDFDDAEGIPKLKPNWRWEDQEKALLTSCSSLITVVETEDSRVVQFSHFSVKEYLTSERLATSSGGVSRYHIDLEPAHTILAQACMGVLLQPDDRVEVNDIGKKSPLVGYAAEHWVTHAQFERVSSFLRKAMEYLFDVDRPYFATWLRSHNIDTRRMDSSLYWFAVDTPSGTTPLYYAALCGFQDLVEHLVIKYPQDVNTGGGYYLTPLFAALARRHFQTAKHLRLNGADVNVCRDNEYTPLTSASWHGDLEVVRVLLDYEVDVNARGLDNWTAIHEVSLGPHSGYPVTSHYGPQLLPDVARLLLEHAADVNARAGDNQTPLHMAAECGRVEVVRVLFEHGANVGAEDDQGRTPLHLGAIYGSVEAVRVLLEHGVEDNQGKTPLHAAAVHGEVEVVRVLLEHGANVGAEDNEGNTPFQIASAKGADEIMKLLSEHDAKDAL</sequence>
<name>A0A9P5JZV3_9AGAM</name>
<dbReference type="Pfam" id="PF00023">
    <property type="entry name" value="Ank"/>
    <property type="match status" value="1"/>
</dbReference>
<dbReference type="Pfam" id="PF12796">
    <property type="entry name" value="Ank_2"/>
    <property type="match status" value="2"/>
</dbReference>
<evidence type="ECO:0000256" key="2">
    <source>
        <dbReference type="PROSITE-ProRule" id="PRU00023"/>
    </source>
</evidence>
<dbReference type="Pfam" id="PF22939">
    <property type="entry name" value="WHD_GPIID"/>
    <property type="match status" value="1"/>
</dbReference>
<feature type="repeat" description="ANK" evidence="2">
    <location>
        <begin position="906"/>
        <end position="938"/>
    </location>
</feature>
<feature type="coiled-coil region" evidence="3">
    <location>
        <begin position="303"/>
        <end position="330"/>
    </location>
</feature>
<gene>
    <name evidence="5" type="ORF">DFH94DRAFT_855948</name>
</gene>
<dbReference type="SUPFAM" id="SSF52540">
    <property type="entry name" value="P-loop containing nucleoside triphosphate hydrolases"/>
    <property type="match status" value="1"/>
</dbReference>
<keyword evidence="2" id="KW-0040">ANK repeat</keyword>
<dbReference type="InterPro" id="IPR002110">
    <property type="entry name" value="Ankyrin_rpt"/>
</dbReference>
<evidence type="ECO:0000256" key="1">
    <source>
        <dbReference type="ARBA" id="ARBA00022737"/>
    </source>
</evidence>
<feature type="repeat" description="ANK" evidence="2">
    <location>
        <begin position="1019"/>
        <end position="1051"/>
    </location>
</feature>
<comment type="caution">
    <text evidence="5">The sequence shown here is derived from an EMBL/GenBank/DDBJ whole genome shotgun (WGS) entry which is preliminary data.</text>
</comment>
<proteinExistence type="predicted"/>
<dbReference type="InterPro" id="IPR027417">
    <property type="entry name" value="P-loop_NTPase"/>
</dbReference>
<dbReference type="PROSITE" id="PS50297">
    <property type="entry name" value="ANK_REP_REGION"/>
    <property type="match status" value="4"/>
</dbReference>
<dbReference type="PRINTS" id="PR01415">
    <property type="entry name" value="ANKYRIN"/>
</dbReference>
<reference evidence="5" key="2">
    <citation type="journal article" date="2020" name="Nat. Commun.">
        <title>Large-scale genome sequencing of mycorrhizal fungi provides insights into the early evolution of symbiotic traits.</title>
        <authorList>
            <person name="Miyauchi S."/>
            <person name="Kiss E."/>
            <person name="Kuo A."/>
            <person name="Drula E."/>
            <person name="Kohler A."/>
            <person name="Sanchez-Garcia M."/>
            <person name="Morin E."/>
            <person name="Andreopoulos B."/>
            <person name="Barry K.W."/>
            <person name="Bonito G."/>
            <person name="Buee M."/>
            <person name="Carver A."/>
            <person name="Chen C."/>
            <person name="Cichocki N."/>
            <person name="Clum A."/>
            <person name="Culley D."/>
            <person name="Crous P.W."/>
            <person name="Fauchery L."/>
            <person name="Girlanda M."/>
            <person name="Hayes R.D."/>
            <person name="Keri Z."/>
            <person name="LaButti K."/>
            <person name="Lipzen A."/>
            <person name="Lombard V."/>
            <person name="Magnuson J."/>
            <person name="Maillard F."/>
            <person name="Murat C."/>
            <person name="Nolan M."/>
            <person name="Ohm R.A."/>
            <person name="Pangilinan J."/>
            <person name="Pereira M.F."/>
            <person name="Perotto S."/>
            <person name="Peter M."/>
            <person name="Pfister S."/>
            <person name="Riley R."/>
            <person name="Sitrit Y."/>
            <person name="Stielow J.B."/>
            <person name="Szollosi G."/>
            <person name="Zifcakova L."/>
            <person name="Stursova M."/>
            <person name="Spatafora J.W."/>
            <person name="Tedersoo L."/>
            <person name="Vaario L.M."/>
            <person name="Yamada A."/>
            <person name="Yan M."/>
            <person name="Wang P."/>
            <person name="Xu J."/>
            <person name="Bruns T."/>
            <person name="Baldrian P."/>
            <person name="Vilgalys R."/>
            <person name="Dunand C."/>
            <person name="Henrissat B."/>
            <person name="Grigoriev I.V."/>
            <person name="Hibbett D."/>
            <person name="Nagy L.G."/>
            <person name="Martin F.M."/>
        </authorList>
    </citation>
    <scope>NUCLEOTIDE SEQUENCE</scope>
    <source>
        <strain evidence="5">Prilba</strain>
    </source>
</reference>
<dbReference type="Gene3D" id="3.40.50.300">
    <property type="entry name" value="P-loop containing nucleotide triphosphate hydrolases"/>
    <property type="match status" value="1"/>
</dbReference>
<evidence type="ECO:0000259" key="4">
    <source>
        <dbReference type="PROSITE" id="PS50837"/>
    </source>
</evidence>
<dbReference type="AlphaFoldDB" id="A0A9P5JZV3"/>
<keyword evidence="3" id="KW-0175">Coiled coil</keyword>
<feature type="repeat" description="ANK" evidence="2">
    <location>
        <begin position="1048"/>
        <end position="1080"/>
    </location>
</feature>
<dbReference type="PANTHER" id="PTHR10039:SF16">
    <property type="entry name" value="GPI INOSITOL-DEACYLASE"/>
    <property type="match status" value="1"/>
</dbReference>
<feature type="domain" description="NACHT" evidence="4">
    <location>
        <begin position="378"/>
        <end position="530"/>
    </location>
</feature>
<dbReference type="OrthoDB" id="194358at2759"/>
<protein>
    <recommendedName>
        <fullName evidence="4">NACHT domain-containing protein</fullName>
    </recommendedName>
</protein>
<dbReference type="InterPro" id="IPR007111">
    <property type="entry name" value="NACHT_NTPase"/>
</dbReference>
<dbReference type="PANTHER" id="PTHR10039">
    <property type="entry name" value="AMELOGENIN"/>
    <property type="match status" value="1"/>
</dbReference>
<dbReference type="EMBL" id="WHVB01000019">
    <property type="protein sequence ID" value="KAF8473031.1"/>
    <property type="molecule type" value="Genomic_DNA"/>
</dbReference>
<dbReference type="Pfam" id="PF17109">
    <property type="entry name" value="Goodbye"/>
    <property type="match status" value="1"/>
</dbReference>
<dbReference type="InterPro" id="IPR031350">
    <property type="entry name" value="Goodbye_dom"/>
</dbReference>
<dbReference type="Gene3D" id="1.20.5.1070">
    <property type="entry name" value="Head and neck region of the ectodomain of NDV fusion glycoprotein"/>
    <property type="match status" value="1"/>
</dbReference>
<dbReference type="SMART" id="SM00248">
    <property type="entry name" value="ANK"/>
    <property type="match status" value="8"/>
</dbReference>
<dbReference type="InterPro" id="IPR036770">
    <property type="entry name" value="Ankyrin_rpt-contain_sf"/>
</dbReference>
<dbReference type="Pfam" id="PF24883">
    <property type="entry name" value="NPHP3_N"/>
    <property type="match status" value="1"/>
</dbReference>